<protein>
    <submittedName>
        <fullName evidence="2">Uncharacterized protein</fullName>
    </submittedName>
</protein>
<gene>
    <name evidence="2" type="ORF">LGLO00237_LOCUS26387</name>
</gene>
<organism evidence="2">
    <name type="scientific">Lotharella globosa</name>
    <dbReference type="NCBI Taxonomy" id="91324"/>
    <lineage>
        <taxon>Eukaryota</taxon>
        <taxon>Sar</taxon>
        <taxon>Rhizaria</taxon>
        <taxon>Cercozoa</taxon>
        <taxon>Chlorarachniophyceae</taxon>
        <taxon>Lotharella</taxon>
    </lineage>
</organism>
<proteinExistence type="predicted"/>
<accession>A0A6V3R9E5</accession>
<dbReference type="EMBL" id="HBIV01037002">
    <property type="protein sequence ID" value="CAE0674613.1"/>
    <property type="molecule type" value="Transcribed_RNA"/>
</dbReference>
<dbReference type="InterPro" id="IPR013869">
    <property type="entry name" value="DUF1757"/>
</dbReference>
<keyword evidence="1" id="KW-0812">Transmembrane</keyword>
<keyword evidence="1" id="KW-1133">Transmembrane helix</keyword>
<feature type="transmembrane region" description="Helical" evidence="1">
    <location>
        <begin position="43"/>
        <end position="61"/>
    </location>
</feature>
<name>A0A6V3R9E5_9EUKA</name>
<dbReference type="Pfam" id="PF08560">
    <property type="entry name" value="DUF1757"/>
    <property type="match status" value="1"/>
</dbReference>
<evidence type="ECO:0000313" key="2">
    <source>
        <dbReference type="EMBL" id="CAE0674613.1"/>
    </source>
</evidence>
<evidence type="ECO:0000256" key="1">
    <source>
        <dbReference type="SAM" id="Phobius"/>
    </source>
</evidence>
<dbReference type="AlphaFoldDB" id="A0A6V3R9E5"/>
<feature type="transmembrane region" description="Helical" evidence="1">
    <location>
        <begin position="127"/>
        <end position="145"/>
    </location>
</feature>
<sequence length="173" mass="18121">MSTDPKAYDSEPLHLFYRNPEKNSYAAPSRPTAVLGVHVAHKGFQAGSCLGFGIGTLVMLVRGRRGLKLLRGLTKVVAGTSTFGSAIGVSMAANKIQSLPKSEQQDGIEDRAFRIFHNRKQNRVDRFSCIGMGAGVVGGCLLLGLTPSAVVGGAGLGSVGAIVAHVAIPFEDE</sequence>
<reference evidence="2" key="1">
    <citation type="submission" date="2021-01" db="EMBL/GenBank/DDBJ databases">
        <authorList>
            <person name="Corre E."/>
            <person name="Pelletier E."/>
            <person name="Niang G."/>
            <person name="Scheremetjew M."/>
            <person name="Finn R."/>
            <person name="Kale V."/>
            <person name="Holt S."/>
            <person name="Cochrane G."/>
            <person name="Meng A."/>
            <person name="Brown T."/>
            <person name="Cohen L."/>
        </authorList>
    </citation>
    <scope>NUCLEOTIDE SEQUENCE</scope>
    <source>
        <strain evidence="2">CCCM811</strain>
    </source>
</reference>
<keyword evidence="1" id="KW-0472">Membrane</keyword>